<comment type="caution">
    <text evidence="1">The sequence shown here is derived from an EMBL/GenBank/DDBJ whole genome shotgun (WGS) entry which is preliminary data.</text>
</comment>
<organism evidence="1 2">
    <name type="scientific">Seiridium unicorne</name>
    <dbReference type="NCBI Taxonomy" id="138068"/>
    <lineage>
        <taxon>Eukaryota</taxon>
        <taxon>Fungi</taxon>
        <taxon>Dikarya</taxon>
        <taxon>Ascomycota</taxon>
        <taxon>Pezizomycotina</taxon>
        <taxon>Sordariomycetes</taxon>
        <taxon>Xylariomycetidae</taxon>
        <taxon>Amphisphaeriales</taxon>
        <taxon>Sporocadaceae</taxon>
        <taxon>Seiridium</taxon>
    </lineage>
</organism>
<protein>
    <submittedName>
        <fullName evidence="1">Uncharacterized protein</fullName>
    </submittedName>
</protein>
<keyword evidence="2" id="KW-1185">Reference proteome</keyword>
<gene>
    <name evidence="1" type="ORF">SUNI508_04988</name>
</gene>
<dbReference type="EMBL" id="JARVKF010000124">
    <property type="protein sequence ID" value="KAK9422309.1"/>
    <property type="molecule type" value="Genomic_DNA"/>
</dbReference>
<evidence type="ECO:0000313" key="2">
    <source>
        <dbReference type="Proteomes" id="UP001408356"/>
    </source>
</evidence>
<reference evidence="1 2" key="1">
    <citation type="journal article" date="2024" name="J. Plant Pathol.">
        <title>Sequence and assembly of the genome of Seiridium unicorne, isolate CBS 538.82, causal agent of cypress canker disease.</title>
        <authorList>
            <person name="Scali E."/>
            <person name="Rocca G.D."/>
            <person name="Danti R."/>
            <person name="Garbelotto M."/>
            <person name="Barberini S."/>
            <person name="Baroncelli R."/>
            <person name="Emiliani G."/>
        </authorList>
    </citation>
    <scope>NUCLEOTIDE SEQUENCE [LARGE SCALE GENOMIC DNA]</scope>
    <source>
        <strain evidence="1 2">BM-138-508</strain>
    </source>
</reference>
<name>A0ABR2V6W7_9PEZI</name>
<sequence>MSDHCDLDTSDWDGIISDFTLSTSFDDYITSTFSDDFGNTPNAETLPIGPPSLPAEGSGHFAHSWESQIANTALPLQLDEFDFFTTGFQGPPTFGDDAHHGLTVIPSPSD</sequence>
<evidence type="ECO:0000313" key="1">
    <source>
        <dbReference type="EMBL" id="KAK9422309.1"/>
    </source>
</evidence>
<proteinExistence type="predicted"/>
<accession>A0ABR2V6W7</accession>
<dbReference type="Proteomes" id="UP001408356">
    <property type="component" value="Unassembled WGS sequence"/>
</dbReference>